<evidence type="ECO:0000313" key="7">
    <source>
        <dbReference type="Proteomes" id="UP001059836"/>
    </source>
</evidence>
<sequence length="240" mass="24917">MTGALSPGIEIDRVSIRLAGREIVREASLRVAGGEVTYLLGRNGAGKSTLLRAIAGIVPVSAGTISVNGAALARAPRPLAQIGTHLHPDGFHSGHTGVRHLRWLATASGINPARVGAVLEAVGLTSAADRPVTGYSLGMRQRLGIAGALLGDAPTLILDEPLNGLDIMGIRWMRGLLADLAADGRSVLVASHLFDEVRRSGHRVAVVDGGRIVADAGVDEFIDGHASLEDAYLSTIGEIR</sequence>
<protein>
    <submittedName>
        <fullName evidence="6">ATP-binding cassette domain-containing protein</fullName>
    </submittedName>
</protein>
<dbReference type="EMBL" id="CP045809">
    <property type="protein sequence ID" value="QHN33803.1"/>
    <property type="molecule type" value="Genomic_DNA"/>
</dbReference>
<evidence type="ECO:0000256" key="3">
    <source>
        <dbReference type="ARBA" id="ARBA00022741"/>
    </source>
</evidence>
<dbReference type="Gene3D" id="3.40.50.300">
    <property type="entry name" value="P-loop containing nucleotide triphosphate hydrolases"/>
    <property type="match status" value="1"/>
</dbReference>
<organism evidence="6 7">
    <name type="scientific">Gordonia pseudamarae</name>
    <dbReference type="NCBI Taxonomy" id="2831662"/>
    <lineage>
        <taxon>Bacteria</taxon>
        <taxon>Bacillati</taxon>
        <taxon>Actinomycetota</taxon>
        <taxon>Actinomycetes</taxon>
        <taxon>Mycobacteriales</taxon>
        <taxon>Gordoniaceae</taxon>
        <taxon>Gordonia</taxon>
    </lineage>
</organism>
<name>A0ABX6ID14_9ACTN</name>
<dbReference type="InterPro" id="IPR003593">
    <property type="entry name" value="AAA+_ATPase"/>
</dbReference>
<keyword evidence="7" id="KW-1185">Reference proteome</keyword>
<keyword evidence="3" id="KW-0547">Nucleotide-binding</keyword>
<proteinExistence type="inferred from homology"/>
<dbReference type="GO" id="GO:0005524">
    <property type="term" value="F:ATP binding"/>
    <property type="evidence" value="ECO:0007669"/>
    <property type="project" value="UniProtKB-KW"/>
</dbReference>
<comment type="similarity">
    <text evidence="1">Belongs to the ABC transporter superfamily.</text>
</comment>
<dbReference type="RefSeq" id="WP_213246210.1">
    <property type="nucleotide sequence ID" value="NZ_CP045806.1"/>
</dbReference>
<dbReference type="PROSITE" id="PS50893">
    <property type="entry name" value="ABC_TRANSPORTER_2"/>
    <property type="match status" value="1"/>
</dbReference>
<evidence type="ECO:0000259" key="5">
    <source>
        <dbReference type="PROSITE" id="PS50893"/>
    </source>
</evidence>
<dbReference type="InterPro" id="IPR003439">
    <property type="entry name" value="ABC_transporter-like_ATP-bd"/>
</dbReference>
<evidence type="ECO:0000313" key="6">
    <source>
        <dbReference type="EMBL" id="QHN33803.1"/>
    </source>
</evidence>
<dbReference type="PANTHER" id="PTHR43335">
    <property type="entry name" value="ABC TRANSPORTER, ATP-BINDING PROTEIN"/>
    <property type="match status" value="1"/>
</dbReference>
<evidence type="ECO:0000256" key="2">
    <source>
        <dbReference type="ARBA" id="ARBA00022448"/>
    </source>
</evidence>
<evidence type="ECO:0000256" key="4">
    <source>
        <dbReference type="ARBA" id="ARBA00022840"/>
    </source>
</evidence>
<dbReference type="Proteomes" id="UP001059836">
    <property type="component" value="Chromosome"/>
</dbReference>
<reference evidence="6" key="1">
    <citation type="journal article" date="2021" name="Nat. Microbiol.">
        <title>Cocultivation of an ultrasmall environmental parasitic bacterium with lytic ability against bacteria associated with wastewater foams.</title>
        <authorList>
            <person name="Batinovic S."/>
            <person name="Rose J.J.A."/>
            <person name="Ratcliffe J."/>
            <person name="Seviour R.J."/>
            <person name="Petrovski S."/>
        </authorList>
    </citation>
    <scope>NUCLEOTIDE SEQUENCE</scope>
    <source>
        <strain evidence="6">CON9</strain>
    </source>
</reference>
<feature type="domain" description="ABC transporter" evidence="5">
    <location>
        <begin position="9"/>
        <end position="234"/>
    </location>
</feature>
<dbReference type="PANTHER" id="PTHR43335:SF4">
    <property type="entry name" value="ABC TRANSPORTER, ATP-BINDING PROTEIN"/>
    <property type="match status" value="1"/>
</dbReference>
<accession>A0ABX6ID14</accession>
<keyword evidence="2" id="KW-0813">Transport</keyword>
<dbReference type="InterPro" id="IPR017871">
    <property type="entry name" value="ABC_transporter-like_CS"/>
</dbReference>
<dbReference type="SUPFAM" id="SSF52540">
    <property type="entry name" value="P-loop containing nucleoside triphosphate hydrolases"/>
    <property type="match status" value="1"/>
</dbReference>
<dbReference type="InterPro" id="IPR027417">
    <property type="entry name" value="P-loop_NTPase"/>
</dbReference>
<dbReference type="SMART" id="SM00382">
    <property type="entry name" value="AAA"/>
    <property type="match status" value="1"/>
</dbReference>
<keyword evidence="4 6" id="KW-0067">ATP-binding</keyword>
<dbReference type="Pfam" id="PF00005">
    <property type="entry name" value="ABC_tran"/>
    <property type="match status" value="1"/>
</dbReference>
<evidence type="ECO:0000256" key="1">
    <source>
        <dbReference type="ARBA" id="ARBA00005417"/>
    </source>
</evidence>
<gene>
    <name evidence="6" type="ORF">GII31_01685</name>
</gene>
<dbReference type="PROSITE" id="PS00211">
    <property type="entry name" value="ABC_TRANSPORTER_1"/>
    <property type="match status" value="1"/>
</dbReference>